<dbReference type="PROSITE" id="PS51318">
    <property type="entry name" value="TAT"/>
    <property type="match status" value="1"/>
</dbReference>
<dbReference type="RefSeq" id="WP_048643939.1">
    <property type="nucleotide sequence ID" value="NZ_CP012040.1"/>
</dbReference>
<dbReference type="SUPFAM" id="SSF51735">
    <property type="entry name" value="NAD(P)-binding Rossmann-fold domains"/>
    <property type="match status" value="1"/>
</dbReference>
<organism evidence="4 5">
    <name type="scientific">Cyclobacterium amurskyense</name>
    <dbReference type="NCBI Taxonomy" id="320787"/>
    <lineage>
        <taxon>Bacteria</taxon>
        <taxon>Pseudomonadati</taxon>
        <taxon>Bacteroidota</taxon>
        <taxon>Cytophagia</taxon>
        <taxon>Cytophagales</taxon>
        <taxon>Cyclobacteriaceae</taxon>
        <taxon>Cyclobacterium</taxon>
    </lineage>
</organism>
<dbReference type="InterPro" id="IPR000683">
    <property type="entry name" value="Gfo/Idh/MocA-like_OxRdtase_N"/>
</dbReference>
<dbReference type="PANTHER" id="PTHR43818">
    <property type="entry name" value="BCDNA.GH03377"/>
    <property type="match status" value="1"/>
</dbReference>
<dbReference type="OrthoDB" id="9771072at2"/>
<dbReference type="KEGG" id="camu:CA2015_4548"/>
<feature type="domain" description="GFO/IDH/MocA-like oxidoreductase" evidence="3">
    <location>
        <begin position="180"/>
        <end position="314"/>
    </location>
</feature>
<dbReference type="Pfam" id="PF22725">
    <property type="entry name" value="GFO_IDH_MocA_C3"/>
    <property type="match status" value="1"/>
</dbReference>
<reference evidence="4 5" key="1">
    <citation type="submission" date="2015-07" db="EMBL/GenBank/DDBJ databases">
        <authorList>
            <person name="Kim K.M."/>
        </authorList>
    </citation>
    <scope>NUCLEOTIDE SEQUENCE [LARGE SCALE GENOMIC DNA]</scope>
    <source>
        <strain evidence="4 5">KCTC 12363</strain>
    </source>
</reference>
<dbReference type="Gene3D" id="3.30.360.10">
    <property type="entry name" value="Dihydrodipicolinate Reductase, domain 2"/>
    <property type="match status" value="1"/>
</dbReference>
<sequence>MTKIERRSFIKGAAAVSAITILKPSTVFGTKANSAIQLGIIGCGNRGTSVITAMSKHTNVNIMAMADLFDDQLKVAKEKLDGLNKDKGFGKIDPKNIYQGSKAYMELLNNKDVEAVLISSPAYTHPEFVEAAIAAGKHIYCEKPVAIDVAGVKRIEKAGSTINGKLSMVVGFQIRHATAYQEMVKRVQEGAIGDVVTAQLYYLASGLPLKPIDNMSKSEAMIRNQFHFRSLSGGILLDQGIHMLDVCSWALQRKPIMAMGSGGRDHNDAFGDAWNNYQVIYKYPDNIRVSFHSTQLGPTFGDVCARFIGSKGIATAHYSGGVFIDGEQAWDSGVIRHESDNEDRSQRAAGVFTSSLHDSNENKVKSFIGSINSGKFLNESASGATSTYTAILGRMAAEKGEPVSWESMQNSNESINPNLNLPQFG</sequence>
<dbReference type="EMBL" id="CP012040">
    <property type="protein sequence ID" value="AKP53884.1"/>
    <property type="molecule type" value="Genomic_DNA"/>
</dbReference>
<dbReference type="STRING" id="320787.CA2015_4548"/>
<feature type="domain" description="Gfo/Idh/MocA-like oxidoreductase N-terminal" evidence="2">
    <location>
        <begin position="37"/>
        <end position="157"/>
    </location>
</feature>
<dbReference type="AlphaFoldDB" id="A0A0H4PIB5"/>
<evidence type="ECO:0000313" key="4">
    <source>
        <dbReference type="EMBL" id="AKP53884.1"/>
    </source>
</evidence>
<keyword evidence="5" id="KW-1185">Reference proteome</keyword>
<protein>
    <submittedName>
        <fullName evidence="4">Oxidoreductase domain protein</fullName>
    </submittedName>
</protein>
<dbReference type="InterPro" id="IPR036291">
    <property type="entry name" value="NAD(P)-bd_dom_sf"/>
</dbReference>
<dbReference type="InterPro" id="IPR006311">
    <property type="entry name" value="TAT_signal"/>
</dbReference>
<dbReference type="SUPFAM" id="SSF55347">
    <property type="entry name" value="Glyceraldehyde-3-phosphate dehydrogenase-like, C-terminal domain"/>
    <property type="match status" value="1"/>
</dbReference>
<gene>
    <name evidence="4" type="ORF">CA2015_4548</name>
</gene>
<dbReference type="GO" id="GO:0000166">
    <property type="term" value="F:nucleotide binding"/>
    <property type="evidence" value="ECO:0007669"/>
    <property type="project" value="InterPro"/>
</dbReference>
<evidence type="ECO:0000259" key="3">
    <source>
        <dbReference type="Pfam" id="PF22725"/>
    </source>
</evidence>
<dbReference type="Gene3D" id="3.40.50.720">
    <property type="entry name" value="NAD(P)-binding Rossmann-like Domain"/>
    <property type="match status" value="1"/>
</dbReference>
<evidence type="ECO:0000256" key="1">
    <source>
        <dbReference type="SAM" id="MobiDB-lite"/>
    </source>
</evidence>
<evidence type="ECO:0000313" key="5">
    <source>
        <dbReference type="Proteomes" id="UP000036520"/>
    </source>
</evidence>
<proteinExistence type="predicted"/>
<dbReference type="Proteomes" id="UP000036520">
    <property type="component" value="Chromosome"/>
</dbReference>
<feature type="region of interest" description="Disordered" evidence="1">
    <location>
        <begin position="404"/>
        <end position="425"/>
    </location>
</feature>
<feature type="compositionally biased region" description="Polar residues" evidence="1">
    <location>
        <begin position="406"/>
        <end position="425"/>
    </location>
</feature>
<dbReference type="InterPro" id="IPR055170">
    <property type="entry name" value="GFO_IDH_MocA-like_dom"/>
</dbReference>
<dbReference type="InterPro" id="IPR050463">
    <property type="entry name" value="Gfo/Idh/MocA_oxidrdct_glycsds"/>
</dbReference>
<name>A0A0H4PIB5_9BACT</name>
<accession>A0A0H4PIB5</accession>
<evidence type="ECO:0000259" key="2">
    <source>
        <dbReference type="Pfam" id="PF01408"/>
    </source>
</evidence>
<dbReference type="PANTHER" id="PTHR43818:SF5">
    <property type="entry name" value="OXIDOREDUCTASE FAMILY PROTEIN"/>
    <property type="match status" value="1"/>
</dbReference>
<dbReference type="Pfam" id="PF01408">
    <property type="entry name" value="GFO_IDH_MocA"/>
    <property type="match status" value="1"/>
</dbReference>